<feature type="compositionally biased region" description="Low complexity" evidence="4">
    <location>
        <begin position="341"/>
        <end position="353"/>
    </location>
</feature>
<organism evidence="6 7">
    <name type="scientific">Strongyloides venezuelensis</name>
    <name type="common">Threadworm</name>
    <dbReference type="NCBI Taxonomy" id="75913"/>
    <lineage>
        <taxon>Eukaryota</taxon>
        <taxon>Metazoa</taxon>
        <taxon>Ecdysozoa</taxon>
        <taxon>Nematoda</taxon>
        <taxon>Chromadorea</taxon>
        <taxon>Rhabditida</taxon>
        <taxon>Tylenchina</taxon>
        <taxon>Panagrolaimomorpha</taxon>
        <taxon>Strongyloidoidea</taxon>
        <taxon>Strongyloididae</taxon>
        <taxon>Strongyloides</taxon>
    </lineage>
</organism>
<keyword evidence="2" id="KW-0863">Zinc-finger</keyword>
<evidence type="ECO:0000313" key="7">
    <source>
        <dbReference type="WBParaSite" id="SVE_0204700.1"/>
    </source>
</evidence>
<evidence type="ECO:0000256" key="2">
    <source>
        <dbReference type="ARBA" id="ARBA00022771"/>
    </source>
</evidence>
<feature type="compositionally biased region" description="Low complexity" evidence="4">
    <location>
        <begin position="298"/>
        <end position="331"/>
    </location>
</feature>
<proteinExistence type="predicted"/>
<reference evidence="6" key="1">
    <citation type="submission" date="2014-07" db="EMBL/GenBank/DDBJ databases">
        <authorList>
            <person name="Martin A.A"/>
            <person name="De Silva N."/>
        </authorList>
    </citation>
    <scope>NUCLEOTIDE SEQUENCE</scope>
</reference>
<dbReference type="Gene3D" id="2.20.25.240">
    <property type="match status" value="1"/>
</dbReference>
<dbReference type="Pfam" id="PF04500">
    <property type="entry name" value="FLYWCH"/>
    <property type="match status" value="1"/>
</dbReference>
<evidence type="ECO:0000259" key="5">
    <source>
        <dbReference type="Pfam" id="PF04500"/>
    </source>
</evidence>
<feature type="domain" description="FLYWCH-type" evidence="5">
    <location>
        <begin position="15"/>
        <end position="81"/>
    </location>
</feature>
<dbReference type="GO" id="GO:0008270">
    <property type="term" value="F:zinc ion binding"/>
    <property type="evidence" value="ECO:0007669"/>
    <property type="project" value="UniProtKB-KW"/>
</dbReference>
<keyword evidence="1" id="KW-0479">Metal-binding</keyword>
<feature type="compositionally biased region" description="Low complexity" evidence="4">
    <location>
        <begin position="392"/>
        <end position="405"/>
    </location>
</feature>
<evidence type="ECO:0000256" key="4">
    <source>
        <dbReference type="SAM" id="MobiDB-lite"/>
    </source>
</evidence>
<evidence type="ECO:0000313" key="6">
    <source>
        <dbReference type="Proteomes" id="UP000035680"/>
    </source>
</evidence>
<accession>A0A0K0EZT7</accession>
<reference evidence="7" key="2">
    <citation type="submission" date="2015-08" db="UniProtKB">
        <authorList>
            <consortium name="WormBaseParasite"/>
        </authorList>
    </citation>
    <scope>IDENTIFICATION</scope>
</reference>
<dbReference type="AlphaFoldDB" id="A0A0K0EZT7"/>
<name>A0A0K0EZT7_STRVS</name>
<evidence type="ECO:0000256" key="1">
    <source>
        <dbReference type="ARBA" id="ARBA00022723"/>
    </source>
</evidence>
<dbReference type="Proteomes" id="UP000035680">
    <property type="component" value="Unassembled WGS sequence"/>
</dbReference>
<dbReference type="WBParaSite" id="SVE_0204700.1">
    <property type="protein sequence ID" value="SVE_0204700.1"/>
    <property type="gene ID" value="SVE_0204700"/>
</dbReference>
<feature type="region of interest" description="Disordered" evidence="4">
    <location>
        <begin position="274"/>
        <end position="365"/>
    </location>
</feature>
<evidence type="ECO:0000256" key="3">
    <source>
        <dbReference type="ARBA" id="ARBA00022833"/>
    </source>
</evidence>
<keyword evidence="3" id="KW-0862">Zinc</keyword>
<feature type="region of interest" description="Disordered" evidence="4">
    <location>
        <begin position="387"/>
        <end position="410"/>
    </location>
</feature>
<keyword evidence="6" id="KW-1185">Reference proteome</keyword>
<protein>
    <submittedName>
        <fullName evidence="7">FLYWCH-type domain-containing protein</fullName>
    </submittedName>
</protein>
<dbReference type="InterPro" id="IPR007588">
    <property type="entry name" value="Znf_FLYWCH"/>
</dbReference>
<sequence>MYQFERYDPKVPRMVTSFKGNQKLIFEGYRYNIHHLIPAKNAKTWRCVCAKKLTSDRSWCKGRAESYDNDTRGVGKGDHNHEPEHGAAELEYFKSQLIMAAIECPDTPLNELIAEAKRYMNEGLDFPSKDSLKKSLTMARKSSENGGFKFRNYKTSGGTGVKSIKKKESTNESSNNFPALLDSIMSNTPKREADSTINALLSLSKSEESKAIENNNTIQSLFPEKPMSDNVNNALLAQLATLHSLQNNNSSLIDNINLLKQFQMTALAAAVTGTPVKSTPPVKRPRKVPTTSSTGNVSSSKAKTSTPKSTRSSISTNPSMAPSLLSSPSSSINVEQHKQQSPSIVPPSSSSIESGGGNSMQQKKDSMDMAIRANRLTDIFNRISERALAKATSPTNTQSSGTSTNGEEEKLETVVTRTIGTQTENDDLSQDEESLIENNKCIAKKDCDCRTIKVCCCSTKGCIRKRKSEEISC</sequence>